<evidence type="ECO:0000256" key="2">
    <source>
        <dbReference type="ARBA" id="ARBA00023134"/>
    </source>
</evidence>
<comment type="caution">
    <text evidence="5">The sequence shown here is derived from an EMBL/GenBank/DDBJ whole genome shotgun (WGS) entry which is preliminary data.</text>
</comment>
<dbReference type="InterPro" id="IPR000375">
    <property type="entry name" value="Dynamin_stalk"/>
</dbReference>
<sequence>MSRIDGRSEALQQLRAELEPIHRDFYRLDALTLRRGLRLPRVAVIGELSSGKSSVLEAFTHINFRTRERHGTLFPTALILRSASVAKADAKVTTGDKTAEQGTRIQCLERKGSTDQRDLAGIIRDAKSTLKINHTEVSYPQHGLYVKISGPDLFPLFITDLPGIRWQAGYQEDALLCQELAEREMRNPDVTILAVIPAQYSLNAFKILEMVRRYDPSGDRTLGIITKPDMAVSQAEQIKFAKVATNLDPAYMLGLGWHILRNRSPSEWEISSSERDYNESEFFRSPPWSSIPAQARGAWMLRIKLSQVLQGSIMNSFPELSKATEKKLEAIEARLTRLGPPLCSVDQARSYMFKAATQFQILAAAALRGDYSDGFFGELTFGNESCPSEDTRARKLRTLMRDLNSAFALVLLTKGAQRRIPGLHGHEPQISTHLQPLISFYHQDDPVLTLRSDFVSQTEYLISSHTVGPGSSVEALVTDLFREQSSSWESIATTHFELAKSSVKAFVKAALTHIIGTENRALVEVFKTFVDPFFERKTEELEAKLKELLKHYNEGHLQPHDLDFRRILFQGQGMSDQNMVPVADQESWSIARSNAEAAVTEMTTYYNYSLQTFTENVIVLGVENCLVSQVPEILSLDRVLELSDERLALLATEPVHTTQRRTELQLERNELRTVFKACQRHQNRGLSGLPIALREVKTTEGVIGGAAQAPTKLEWTEVFEVA</sequence>
<accession>A0A9P9FPP7</accession>
<dbReference type="PROSITE" id="PS51718">
    <property type="entry name" value="G_DYNAMIN_2"/>
    <property type="match status" value="1"/>
</dbReference>
<dbReference type="PANTHER" id="PTHR11566:SF21">
    <property type="entry name" value="DYNAMIN RELATED PROTEIN 1, ISOFORM A"/>
    <property type="match status" value="1"/>
</dbReference>
<dbReference type="GO" id="GO:0005739">
    <property type="term" value="C:mitochondrion"/>
    <property type="evidence" value="ECO:0007669"/>
    <property type="project" value="TreeGrafter"/>
</dbReference>
<protein>
    <submittedName>
        <fullName evidence="5">P-loop containing nucleoside triphosphate hydrolase protein</fullName>
    </submittedName>
</protein>
<dbReference type="InterPro" id="IPR020850">
    <property type="entry name" value="GED_dom"/>
</dbReference>
<name>A0A9P9FPP7_9HYPO</name>
<dbReference type="Gene3D" id="3.40.50.300">
    <property type="entry name" value="P-loop containing nucleotide triphosphate hydrolases"/>
    <property type="match status" value="1"/>
</dbReference>
<dbReference type="InterPro" id="IPR045063">
    <property type="entry name" value="Dynamin_N"/>
</dbReference>
<dbReference type="AlphaFoldDB" id="A0A9P9FPP7"/>
<dbReference type="PROSITE" id="PS51388">
    <property type="entry name" value="GED"/>
    <property type="match status" value="1"/>
</dbReference>
<dbReference type="InterPro" id="IPR022812">
    <property type="entry name" value="Dynamin"/>
</dbReference>
<evidence type="ECO:0000259" key="4">
    <source>
        <dbReference type="PROSITE" id="PS51718"/>
    </source>
</evidence>
<dbReference type="GO" id="GO:0016020">
    <property type="term" value="C:membrane"/>
    <property type="evidence" value="ECO:0007669"/>
    <property type="project" value="TreeGrafter"/>
</dbReference>
<keyword evidence="1" id="KW-0547">Nucleotide-binding</keyword>
<dbReference type="PRINTS" id="PR00195">
    <property type="entry name" value="DYNAMIN"/>
</dbReference>
<dbReference type="GO" id="GO:0005525">
    <property type="term" value="F:GTP binding"/>
    <property type="evidence" value="ECO:0007669"/>
    <property type="project" value="InterPro"/>
</dbReference>
<proteinExistence type="predicted"/>
<evidence type="ECO:0000256" key="1">
    <source>
        <dbReference type="ARBA" id="ARBA00022741"/>
    </source>
</evidence>
<dbReference type="CDD" id="cd08771">
    <property type="entry name" value="DLP_1"/>
    <property type="match status" value="1"/>
</dbReference>
<keyword evidence="6" id="KW-1185">Reference proteome</keyword>
<dbReference type="InterPro" id="IPR001401">
    <property type="entry name" value="Dynamin_GTPase"/>
</dbReference>
<dbReference type="Proteomes" id="UP000738349">
    <property type="component" value="Unassembled WGS sequence"/>
</dbReference>
<reference evidence="5" key="1">
    <citation type="journal article" date="2021" name="Nat. Commun.">
        <title>Genetic determinants of endophytism in the Arabidopsis root mycobiome.</title>
        <authorList>
            <person name="Mesny F."/>
            <person name="Miyauchi S."/>
            <person name="Thiergart T."/>
            <person name="Pickel B."/>
            <person name="Atanasova L."/>
            <person name="Karlsson M."/>
            <person name="Huettel B."/>
            <person name="Barry K.W."/>
            <person name="Haridas S."/>
            <person name="Chen C."/>
            <person name="Bauer D."/>
            <person name="Andreopoulos W."/>
            <person name="Pangilinan J."/>
            <person name="LaButti K."/>
            <person name="Riley R."/>
            <person name="Lipzen A."/>
            <person name="Clum A."/>
            <person name="Drula E."/>
            <person name="Henrissat B."/>
            <person name="Kohler A."/>
            <person name="Grigoriev I.V."/>
            <person name="Martin F.M."/>
            <person name="Hacquard S."/>
        </authorList>
    </citation>
    <scope>NUCLEOTIDE SEQUENCE</scope>
    <source>
        <strain evidence="5">MPI-CAGE-AT-0147</strain>
    </source>
</reference>
<dbReference type="PANTHER" id="PTHR11566">
    <property type="entry name" value="DYNAMIN"/>
    <property type="match status" value="1"/>
</dbReference>
<dbReference type="GO" id="GO:0003924">
    <property type="term" value="F:GTPase activity"/>
    <property type="evidence" value="ECO:0007669"/>
    <property type="project" value="InterPro"/>
</dbReference>
<dbReference type="GO" id="GO:0005874">
    <property type="term" value="C:microtubule"/>
    <property type="evidence" value="ECO:0007669"/>
    <property type="project" value="TreeGrafter"/>
</dbReference>
<feature type="domain" description="Dynamin-type G" evidence="4">
    <location>
        <begin position="36"/>
        <end position="318"/>
    </location>
</feature>
<dbReference type="SMART" id="SM00053">
    <property type="entry name" value="DYNc"/>
    <property type="match status" value="1"/>
</dbReference>
<keyword evidence="2" id="KW-0342">GTP-binding</keyword>
<evidence type="ECO:0000313" key="5">
    <source>
        <dbReference type="EMBL" id="KAH7170309.1"/>
    </source>
</evidence>
<dbReference type="Pfam" id="PF00350">
    <property type="entry name" value="Dynamin_N"/>
    <property type="match status" value="1"/>
</dbReference>
<dbReference type="OrthoDB" id="415706at2759"/>
<dbReference type="Pfam" id="PF01031">
    <property type="entry name" value="Dynamin_M"/>
    <property type="match status" value="1"/>
</dbReference>
<dbReference type="SUPFAM" id="SSF52540">
    <property type="entry name" value="P-loop containing nucleoside triphosphate hydrolases"/>
    <property type="match status" value="1"/>
</dbReference>
<organism evidence="5 6">
    <name type="scientific">Dactylonectria macrodidyma</name>
    <dbReference type="NCBI Taxonomy" id="307937"/>
    <lineage>
        <taxon>Eukaryota</taxon>
        <taxon>Fungi</taxon>
        <taxon>Dikarya</taxon>
        <taxon>Ascomycota</taxon>
        <taxon>Pezizomycotina</taxon>
        <taxon>Sordariomycetes</taxon>
        <taxon>Hypocreomycetidae</taxon>
        <taxon>Hypocreales</taxon>
        <taxon>Nectriaceae</taxon>
        <taxon>Dactylonectria</taxon>
    </lineage>
</organism>
<feature type="domain" description="GED" evidence="3">
    <location>
        <begin position="595"/>
        <end position="686"/>
    </location>
</feature>
<dbReference type="InterPro" id="IPR027417">
    <property type="entry name" value="P-loop_NTPase"/>
</dbReference>
<dbReference type="EMBL" id="JAGMUV010000002">
    <property type="protein sequence ID" value="KAH7170309.1"/>
    <property type="molecule type" value="Genomic_DNA"/>
</dbReference>
<evidence type="ECO:0000259" key="3">
    <source>
        <dbReference type="PROSITE" id="PS51388"/>
    </source>
</evidence>
<dbReference type="GO" id="GO:0008017">
    <property type="term" value="F:microtubule binding"/>
    <property type="evidence" value="ECO:0007669"/>
    <property type="project" value="TreeGrafter"/>
</dbReference>
<dbReference type="GO" id="GO:0006897">
    <property type="term" value="P:endocytosis"/>
    <property type="evidence" value="ECO:0007669"/>
    <property type="project" value="TreeGrafter"/>
</dbReference>
<dbReference type="GO" id="GO:0048312">
    <property type="term" value="P:intracellular distribution of mitochondria"/>
    <property type="evidence" value="ECO:0007669"/>
    <property type="project" value="TreeGrafter"/>
</dbReference>
<keyword evidence="5" id="KW-0378">Hydrolase</keyword>
<dbReference type="InterPro" id="IPR030381">
    <property type="entry name" value="G_DYNAMIN_dom"/>
</dbReference>
<evidence type="ECO:0000313" key="6">
    <source>
        <dbReference type="Proteomes" id="UP000738349"/>
    </source>
</evidence>
<dbReference type="GO" id="GO:0016559">
    <property type="term" value="P:peroxisome fission"/>
    <property type="evidence" value="ECO:0007669"/>
    <property type="project" value="TreeGrafter"/>
</dbReference>
<gene>
    <name evidence="5" type="ORF">EDB81DRAFT_160468</name>
</gene>
<dbReference type="GO" id="GO:0000266">
    <property type="term" value="P:mitochondrial fission"/>
    <property type="evidence" value="ECO:0007669"/>
    <property type="project" value="TreeGrafter"/>
</dbReference>